<keyword evidence="4" id="KW-0804">Transcription</keyword>
<dbReference type="SUPFAM" id="SSF46785">
    <property type="entry name" value="Winged helix' DNA-binding domain"/>
    <property type="match status" value="1"/>
</dbReference>
<organism evidence="6 7">
    <name type="scientific">Anaerostipes hadrus</name>
    <dbReference type="NCBI Taxonomy" id="649756"/>
    <lineage>
        <taxon>Bacteria</taxon>
        <taxon>Bacillati</taxon>
        <taxon>Bacillota</taxon>
        <taxon>Clostridia</taxon>
        <taxon>Lachnospirales</taxon>
        <taxon>Lachnospiraceae</taxon>
        <taxon>Anaerostipes</taxon>
    </lineage>
</organism>
<dbReference type="Gene3D" id="3.40.190.290">
    <property type="match status" value="1"/>
</dbReference>
<feature type="domain" description="HTH lysR-type" evidence="5">
    <location>
        <begin position="10"/>
        <end position="67"/>
    </location>
</feature>
<dbReference type="PROSITE" id="PS50931">
    <property type="entry name" value="HTH_LYSR"/>
    <property type="match status" value="1"/>
</dbReference>
<evidence type="ECO:0000256" key="4">
    <source>
        <dbReference type="ARBA" id="ARBA00023163"/>
    </source>
</evidence>
<dbReference type="InterPro" id="IPR036388">
    <property type="entry name" value="WH-like_DNA-bd_sf"/>
</dbReference>
<dbReference type="PRINTS" id="PR00039">
    <property type="entry name" value="HTHLYSR"/>
</dbReference>
<keyword evidence="7" id="KW-1185">Reference proteome</keyword>
<comment type="caution">
    <text evidence="6">The sequence shown here is derived from an EMBL/GenBank/DDBJ whole genome shotgun (WGS) entry which is preliminary data.</text>
</comment>
<proteinExistence type="inferred from homology"/>
<dbReference type="SUPFAM" id="SSF53850">
    <property type="entry name" value="Periplasmic binding protein-like II"/>
    <property type="match status" value="1"/>
</dbReference>
<keyword evidence="3" id="KW-0238">DNA-binding</keyword>
<protein>
    <submittedName>
        <fullName evidence="6">LysR family transcriptional regulator</fullName>
    </submittedName>
</protein>
<dbReference type="InterPro" id="IPR000847">
    <property type="entry name" value="LysR_HTH_N"/>
</dbReference>
<dbReference type="InterPro" id="IPR005119">
    <property type="entry name" value="LysR_subst-bd"/>
</dbReference>
<dbReference type="Proteomes" id="UP001644750">
    <property type="component" value="Unassembled WGS sequence"/>
</dbReference>
<dbReference type="CDD" id="cd05466">
    <property type="entry name" value="PBP2_LTTR_substrate"/>
    <property type="match status" value="1"/>
</dbReference>
<keyword evidence="2" id="KW-0805">Transcription regulation</keyword>
<evidence type="ECO:0000256" key="1">
    <source>
        <dbReference type="ARBA" id="ARBA00009437"/>
    </source>
</evidence>
<comment type="similarity">
    <text evidence="1">Belongs to the LysR transcriptional regulatory family.</text>
</comment>
<accession>A0ABX2I340</accession>
<dbReference type="EMBL" id="JAAITB010000025">
    <property type="protein sequence ID" value="NSJ80155.1"/>
    <property type="molecule type" value="Genomic_DNA"/>
</dbReference>
<dbReference type="PANTHER" id="PTHR30126">
    <property type="entry name" value="HTH-TYPE TRANSCRIPTIONAL REGULATOR"/>
    <property type="match status" value="1"/>
</dbReference>
<dbReference type="Pfam" id="PF03466">
    <property type="entry name" value="LysR_substrate"/>
    <property type="match status" value="1"/>
</dbReference>
<dbReference type="PANTHER" id="PTHR30126:SF64">
    <property type="entry name" value="HTH-TYPE TRANSCRIPTIONAL REGULATOR CITR"/>
    <property type="match status" value="1"/>
</dbReference>
<evidence type="ECO:0000259" key="5">
    <source>
        <dbReference type="PROSITE" id="PS50931"/>
    </source>
</evidence>
<reference evidence="6 7" key="1">
    <citation type="journal article" date="2020" name="Cell Host Microbe">
        <title>Functional and Genomic Variation between Human-Derived Isolates of Lachnospiraceae Reveals Inter- and Intra-Species Diversity.</title>
        <authorList>
            <person name="Sorbara M.T."/>
            <person name="Littmann E.R."/>
            <person name="Fontana E."/>
            <person name="Moody T.U."/>
            <person name="Kohout C.E."/>
            <person name="Gjonbalaj M."/>
            <person name="Eaton V."/>
            <person name="Seok R."/>
            <person name="Leiner I.M."/>
            <person name="Pamer E.G."/>
        </authorList>
    </citation>
    <scope>NUCLEOTIDE SEQUENCE [LARGE SCALE GENOMIC DNA]</scope>
    <source>
        <strain evidence="6 7">MSK.14.57</strain>
    </source>
</reference>
<dbReference type="Gene3D" id="1.10.10.10">
    <property type="entry name" value="Winged helix-like DNA-binding domain superfamily/Winged helix DNA-binding domain"/>
    <property type="match status" value="1"/>
</dbReference>
<dbReference type="InterPro" id="IPR036390">
    <property type="entry name" value="WH_DNA-bd_sf"/>
</dbReference>
<evidence type="ECO:0000313" key="6">
    <source>
        <dbReference type="EMBL" id="NSJ80155.1"/>
    </source>
</evidence>
<dbReference type="Pfam" id="PF00126">
    <property type="entry name" value="HTH_1"/>
    <property type="match status" value="1"/>
</dbReference>
<evidence type="ECO:0000313" key="7">
    <source>
        <dbReference type="Proteomes" id="UP001644750"/>
    </source>
</evidence>
<name>A0ABX2I340_ANAHA</name>
<sequence length="300" mass="34558">MRKGNKTMNTNFEHYRIFYYVAKYGNLTKAATVLHTSQPSVTRTIHNLEKNLNCRLFERSKVGMKLTPEGEVFYEYIAAGCAQFFKAESNLSDMLSLENGTIYVSATETALHCYLFQAMESFNEQYPNVHFKILNNSTRKSINIVKEGNVDFAVVSAPFQIEKPLQQKVLRKYHDILIGGKRFEELKGQKISIKQLAQYPWISLTPEAITRKFLNQYFEKNGLKFEADMELATTDMILPAVRHNLGIGFIPPEFAKDDLESGEVFEIEVKETFPQRNIILIYDTEYPQSIAAKAFLRFLN</sequence>
<gene>
    <name evidence="6" type="ORF">G5A72_11300</name>
</gene>
<evidence type="ECO:0000256" key="3">
    <source>
        <dbReference type="ARBA" id="ARBA00023125"/>
    </source>
</evidence>
<evidence type="ECO:0000256" key="2">
    <source>
        <dbReference type="ARBA" id="ARBA00023015"/>
    </source>
</evidence>